<evidence type="ECO:0000256" key="2">
    <source>
        <dbReference type="SAM" id="Phobius"/>
    </source>
</evidence>
<dbReference type="EMBL" id="JAIZAY010000001">
    <property type="protein sequence ID" value="KAJ8049932.1"/>
    <property type="molecule type" value="Genomic_DNA"/>
</dbReference>
<comment type="caution">
    <text evidence="3">The sequence shown here is derived from an EMBL/GenBank/DDBJ whole genome shotgun (WGS) entry which is preliminary data.</text>
</comment>
<sequence>MSRPRFSAEEVLQRVFEGSESSDEDVVNFLCSEPLEPALQESALFDVPELLQQEEFEPTLEELEAAQRGLPLQEEEPEPQPQPEPAPKRQRGRPRKPPAEVQPPQEGPQTPTPVRSKAQRDACSSRSLGRRRDVQRVLGQRHVTAEEVQGTRSLLVEDEQDRHDNLGAWIWSDCDGENVSCVFSYLFSFALIFSYFFLPACYPFSFLNFSSCGILLLFLSNISHNF</sequence>
<evidence type="ECO:0000313" key="3">
    <source>
        <dbReference type="EMBL" id="KAJ8049932.1"/>
    </source>
</evidence>
<evidence type="ECO:0000313" key="4">
    <source>
        <dbReference type="Proteomes" id="UP001152320"/>
    </source>
</evidence>
<feature type="compositionally biased region" description="Low complexity" evidence="1">
    <location>
        <begin position="102"/>
        <end position="114"/>
    </location>
</feature>
<feature type="transmembrane region" description="Helical" evidence="2">
    <location>
        <begin position="204"/>
        <end position="222"/>
    </location>
</feature>
<proteinExistence type="predicted"/>
<feature type="region of interest" description="Disordered" evidence="1">
    <location>
        <begin position="49"/>
        <end position="130"/>
    </location>
</feature>
<organism evidence="3 4">
    <name type="scientific">Holothuria leucospilota</name>
    <name type="common">Black long sea cucumber</name>
    <name type="synonym">Mertensiothuria leucospilota</name>
    <dbReference type="NCBI Taxonomy" id="206669"/>
    <lineage>
        <taxon>Eukaryota</taxon>
        <taxon>Metazoa</taxon>
        <taxon>Echinodermata</taxon>
        <taxon>Eleutherozoa</taxon>
        <taxon>Echinozoa</taxon>
        <taxon>Holothuroidea</taxon>
        <taxon>Aspidochirotacea</taxon>
        <taxon>Aspidochirotida</taxon>
        <taxon>Holothuriidae</taxon>
        <taxon>Holothuria</taxon>
    </lineage>
</organism>
<reference evidence="3" key="1">
    <citation type="submission" date="2021-10" db="EMBL/GenBank/DDBJ databases">
        <title>Tropical sea cucumber genome reveals ecological adaptation and Cuvierian tubules defense mechanism.</title>
        <authorList>
            <person name="Chen T."/>
        </authorList>
    </citation>
    <scope>NUCLEOTIDE SEQUENCE</scope>
    <source>
        <strain evidence="3">Nanhai2018</strain>
        <tissue evidence="3">Muscle</tissue>
    </source>
</reference>
<protein>
    <submittedName>
        <fullName evidence="3">Uncharacterized protein</fullName>
    </submittedName>
</protein>
<keyword evidence="4" id="KW-1185">Reference proteome</keyword>
<dbReference type="Proteomes" id="UP001152320">
    <property type="component" value="Chromosome 1"/>
</dbReference>
<evidence type="ECO:0000256" key="1">
    <source>
        <dbReference type="SAM" id="MobiDB-lite"/>
    </source>
</evidence>
<gene>
    <name evidence="3" type="ORF">HOLleu_02901</name>
</gene>
<keyword evidence="2" id="KW-0472">Membrane</keyword>
<name>A0A9Q1HHC1_HOLLE</name>
<accession>A0A9Q1HHC1</accession>
<feature type="compositionally biased region" description="Acidic residues" evidence="1">
    <location>
        <begin position="52"/>
        <end position="64"/>
    </location>
</feature>
<keyword evidence="2" id="KW-1133">Transmembrane helix</keyword>
<keyword evidence="2" id="KW-0812">Transmembrane</keyword>
<dbReference type="AlphaFoldDB" id="A0A9Q1HHC1"/>